<feature type="compositionally biased region" description="Low complexity" evidence="2">
    <location>
        <begin position="298"/>
        <end position="316"/>
    </location>
</feature>
<evidence type="ECO:0000256" key="1">
    <source>
        <dbReference type="SAM" id="Coils"/>
    </source>
</evidence>
<keyword evidence="1" id="KW-0175">Coiled coil</keyword>
<dbReference type="OrthoDB" id="323803at2759"/>
<sequence>MSKESPQKQSNKINEDEDPPLGEELTPDQLIQQELEKQGIEKKRKKDKKTLKGMHRINQNSENTIINAQKDKQKVKRYEDEISQLGQDYDKFREKDPEVFNTKVKSEVEFALLRISEKRYKAEMEAENLKQVLSKKNAYIHELEIKMKEMKRENEFLKTQVVDLEEENKDLSQGKPRRPKPSQVVKNKQDQFIQKKDNNNNTIKNQFEDTLDTRDDLSDAGHNGTMSIYQKSVGKANNNIHHQQPQFDDEDAFWYQNENPPARNLPASEGFDAYTNTNSGQQKDLWIGNNQQSAAVNNSSIQRNQQQVGPQNQKMQLPNRATQNQDRVNDDMAFYGVGVKSNKATFGPKGGIKQ</sequence>
<organism evidence="3 4">
    <name type="scientific">Stylonychia lemnae</name>
    <name type="common">Ciliate</name>
    <dbReference type="NCBI Taxonomy" id="5949"/>
    <lineage>
        <taxon>Eukaryota</taxon>
        <taxon>Sar</taxon>
        <taxon>Alveolata</taxon>
        <taxon>Ciliophora</taxon>
        <taxon>Intramacronucleata</taxon>
        <taxon>Spirotrichea</taxon>
        <taxon>Stichotrichia</taxon>
        <taxon>Sporadotrichida</taxon>
        <taxon>Oxytrichidae</taxon>
        <taxon>Stylonychinae</taxon>
        <taxon>Stylonychia</taxon>
    </lineage>
</organism>
<name>A0A077ZYF0_STYLE</name>
<keyword evidence="4" id="KW-1185">Reference proteome</keyword>
<dbReference type="EMBL" id="CCKQ01003750">
    <property type="protein sequence ID" value="CDW74890.1"/>
    <property type="molecule type" value="Genomic_DNA"/>
</dbReference>
<protein>
    <submittedName>
        <fullName evidence="3">Uncharacterized protein</fullName>
    </submittedName>
</protein>
<reference evidence="3 4" key="1">
    <citation type="submission" date="2014-06" db="EMBL/GenBank/DDBJ databases">
        <authorList>
            <person name="Swart Estienne"/>
        </authorList>
    </citation>
    <scope>NUCLEOTIDE SEQUENCE [LARGE SCALE GENOMIC DNA]</scope>
    <source>
        <strain evidence="3 4">130c</strain>
    </source>
</reference>
<feature type="compositionally biased region" description="Basic and acidic residues" evidence="2">
    <location>
        <begin position="187"/>
        <end position="198"/>
    </location>
</feature>
<dbReference type="InParanoid" id="A0A077ZYF0"/>
<dbReference type="CDD" id="cd14686">
    <property type="entry name" value="bZIP"/>
    <property type="match status" value="1"/>
</dbReference>
<dbReference type="Proteomes" id="UP000039865">
    <property type="component" value="Unassembled WGS sequence"/>
</dbReference>
<gene>
    <name evidence="3" type="primary">Contig5645.g6047</name>
    <name evidence="3" type="ORF">STYLEM_3874</name>
</gene>
<dbReference type="AlphaFoldDB" id="A0A077ZYF0"/>
<evidence type="ECO:0000313" key="4">
    <source>
        <dbReference type="Proteomes" id="UP000039865"/>
    </source>
</evidence>
<evidence type="ECO:0000256" key="2">
    <source>
        <dbReference type="SAM" id="MobiDB-lite"/>
    </source>
</evidence>
<feature type="region of interest" description="Disordered" evidence="2">
    <location>
        <begin position="1"/>
        <end position="61"/>
    </location>
</feature>
<feature type="coiled-coil region" evidence="1">
    <location>
        <begin position="68"/>
        <end position="95"/>
    </location>
</feature>
<proteinExistence type="predicted"/>
<feature type="region of interest" description="Disordered" evidence="2">
    <location>
        <begin position="167"/>
        <end position="209"/>
    </location>
</feature>
<feature type="region of interest" description="Disordered" evidence="2">
    <location>
        <begin position="298"/>
        <end position="327"/>
    </location>
</feature>
<feature type="compositionally biased region" description="Basic residues" evidence="2">
    <location>
        <begin position="42"/>
        <end position="55"/>
    </location>
</feature>
<evidence type="ECO:0000313" key="3">
    <source>
        <dbReference type="EMBL" id="CDW74890.1"/>
    </source>
</evidence>
<accession>A0A077ZYF0</accession>